<name>W1Y7V8_9ZZZZ</name>
<accession>W1Y7V8</accession>
<protein>
    <submittedName>
        <fullName evidence="1">Uncharacterized protein</fullName>
    </submittedName>
</protein>
<evidence type="ECO:0000313" key="1">
    <source>
        <dbReference type="EMBL" id="ETJ38663.1"/>
    </source>
</evidence>
<dbReference type="AlphaFoldDB" id="W1Y7V8"/>
<comment type="caution">
    <text evidence="1">The sequence shown here is derived from an EMBL/GenBank/DDBJ whole genome shotgun (WGS) entry which is preliminary data.</text>
</comment>
<reference evidence="1" key="1">
    <citation type="submission" date="2013-12" db="EMBL/GenBank/DDBJ databases">
        <title>A Varibaculum cambriense genome reconstructed from a premature infant gut community with otherwise low bacterial novelty that shifts toward anaerobic metabolism during the third week of life.</title>
        <authorList>
            <person name="Brown C.T."/>
            <person name="Sharon I."/>
            <person name="Thomas B.C."/>
            <person name="Castelle C.J."/>
            <person name="Morowitz M.J."/>
            <person name="Banfield J.F."/>
        </authorList>
    </citation>
    <scope>NUCLEOTIDE SEQUENCE</scope>
</reference>
<sequence length="68" mass="7912">KEGMEENKMSKQIVPLDVDYSSKKEGKSNAIILKLRKGKMEWVLYDSPDKEQLKLILELVMHHVNTVK</sequence>
<organism evidence="1">
    <name type="scientific">human gut metagenome</name>
    <dbReference type="NCBI Taxonomy" id="408170"/>
    <lineage>
        <taxon>unclassified sequences</taxon>
        <taxon>metagenomes</taxon>
        <taxon>organismal metagenomes</taxon>
    </lineage>
</organism>
<feature type="non-terminal residue" evidence="1">
    <location>
        <position position="1"/>
    </location>
</feature>
<proteinExistence type="predicted"/>
<gene>
    <name evidence="1" type="ORF">Q604_UNBC07290G0003</name>
</gene>
<dbReference type="EMBL" id="AZMM01007290">
    <property type="protein sequence ID" value="ETJ38663.1"/>
    <property type="molecule type" value="Genomic_DNA"/>
</dbReference>